<sequence length="268" mass="30353">PQSAYHRLATVTDDSDNSKTEPENEDDGNHDSDVEDKEAVVNDAATHDEAGDDASEGRESDTDSIATSEGTVSAKRGKYKEKLPDVTTIVIQTNSKNPPAALTCSWTDPAEKDLRREKAVYNHMGGRNIISCRPDSFTKLKRAPRRSLAKRRFDNVNANLAFSRDLGRQLFDTAEQMADYVAIFFKKHPNSAQFLAIIGSGPFWRYAIVSPADCPWSEPGQRLPKSERLRKVREFLTFFGPEYFEIGTKRLDDEWHKVRQIYFMKEAD</sequence>
<evidence type="ECO:0000313" key="3">
    <source>
        <dbReference type="Proteomes" id="UP001163828"/>
    </source>
</evidence>
<feature type="region of interest" description="Disordered" evidence="1">
    <location>
        <begin position="1"/>
        <end position="79"/>
    </location>
</feature>
<organism evidence="2 3">
    <name type="scientific">Lentinula boryana</name>
    <dbReference type="NCBI Taxonomy" id="40481"/>
    <lineage>
        <taxon>Eukaryota</taxon>
        <taxon>Fungi</taxon>
        <taxon>Dikarya</taxon>
        <taxon>Basidiomycota</taxon>
        <taxon>Agaricomycotina</taxon>
        <taxon>Agaricomycetes</taxon>
        <taxon>Agaricomycetidae</taxon>
        <taxon>Agaricales</taxon>
        <taxon>Marasmiineae</taxon>
        <taxon>Omphalotaceae</taxon>
        <taxon>Lentinula</taxon>
    </lineage>
</organism>
<comment type="caution">
    <text evidence="2">The sequence shown here is derived from an EMBL/GenBank/DDBJ whole genome shotgun (WGS) entry which is preliminary data.</text>
</comment>
<proteinExistence type="predicted"/>
<keyword evidence="3" id="KW-1185">Reference proteome</keyword>
<feature type="compositionally biased region" description="Basic and acidic residues" evidence="1">
    <location>
        <begin position="16"/>
        <end position="61"/>
    </location>
</feature>
<accession>A0ABQ8PX33</accession>
<name>A0ABQ8PX33_9AGAR</name>
<feature type="non-terminal residue" evidence="2">
    <location>
        <position position="1"/>
    </location>
</feature>
<dbReference type="EMBL" id="MU791264">
    <property type="protein sequence ID" value="KAJ3990985.1"/>
    <property type="molecule type" value="Genomic_DNA"/>
</dbReference>
<gene>
    <name evidence="2" type="ORF">F5050DRAFT_1876811</name>
</gene>
<evidence type="ECO:0000313" key="2">
    <source>
        <dbReference type="EMBL" id="KAJ3990985.1"/>
    </source>
</evidence>
<reference evidence="2" key="1">
    <citation type="submission" date="2022-08" db="EMBL/GenBank/DDBJ databases">
        <authorList>
            <consortium name="DOE Joint Genome Institute"/>
            <person name="Min B."/>
            <person name="Riley R."/>
            <person name="Sierra-Patev S."/>
            <person name="Naranjo-Ortiz M."/>
            <person name="Looney B."/>
            <person name="Konkel Z."/>
            <person name="Slot J.C."/>
            <person name="Sakamoto Y."/>
            <person name="Steenwyk J.L."/>
            <person name="Rokas A."/>
            <person name="Carro J."/>
            <person name="Camarero S."/>
            <person name="Ferreira P."/>
            <person name="Molpeceres G."/>
            <person name="Ruiz-Duenas F.J."/>
            <person name="Serrano A."/>
            <person name="Henrissat B."/>
            <person name="Drula E."/>
            <person name="Hughes K.W."/>
            <person name="Mata J.L."/>
            <person name="Ishikawa N.K."/>
            <person name="Vargas-Isla R."/>
            <person name="Ushijima S."/>
            <person name="Smith C.A."/>
            <person name="Ahrendt S."/>
            <person name="Andreopoulos W."/>
            <person name="He G."/>
            <person name="Labutti K."/>
            <person name="Lipzen A."/>
            <person name="Ng V."/>
            <person name="Sandor L."/>
            <person name="Barry K."/>
            <person name="Martinez A.T."/>
            <person name="Xiao Y."/>
            <person name="Gibbons J.G."/>
            <person name="Terashima K."/>
            <person name="Hibbett D.S."/>
            <person name="Grigoriev I.V."/>
        </authorList>
    </citation>
    <scope>NUCLEOTIDE SEQUENCE</scope>
    <source>
        <strain evidence="2">TFB10827</strain>
    </source>
</reference>
<dbReference type="Proteomes" id="UP001163828">
    <property type="component" value="Unassembled WGS sequence"/>
</dbReference>
<protein>
    <submittedName>
        <fullName evidence="2">Uncharacterized protein</fullName>
    </submittedName>
</protein>
<evidence type="ECO:0000256" key="1">
    <source>
        <dbReference type="SAM" id="MobiDB-lite"/>
    </source>
</evidence>